<organism evidence="1">
    <name type="scientific">Ignavibacterium album</name>
    <dbReference type="NCBI Taxonomy" id="591197"/>
    <lineage>
        <taxon>Bacteria</taxon>
        <taxon>Pseudomonadati</taxon>
        <taxon>Ignavibacteriota</taxon>
        <taxon>Ignavibacteria</taxon>
        <taxon>Ignavibacteriales</taxon>
        <taxon>Ignavibacteriaceae</taxon>
        <taxon>Ignavibacterium</taxon>
    </lineage>
</organism>
<proteinExistence type="predicted"/>
<evidence type="ECO:0008006" key="2">
    <source>
        <dbReference type="Google" id="ProtNLM"/>
    </source>
</evidence>
<sequence length="662" mass="74031">MIKTLNTLLILFTIFLMSINSSFAQIESSSLILNRGKLWQTIQFGKVGPSFSNWTQRGIGLDWPGFDASLISDNIGGQASHLVSGGLIVGAKWSQDSILSVEEWSLYAGSVSEGAGAKYRVKTHRRVYPNGTNYWLQTNPNAGEEVIETVWEYNTDYTDEFQIKRMLPIRVKRTSHQWSGSKADENYIIHEYIIKNISPEIKSIVPPTRFVADTLFDFYAVINYGIHCNSRSWSVLFPSLSPGARNTQFFYNSARRLLYGRASDYPETPALNEDFGYSPSFGPIVNGKSTGEYLAPAFAGIKLLYSSPDKNGLQTNVVRYGWSAASNSIDLSGPLTNIGSLEAQYEFVKDIRLAANFVSSSTDTVFMTRSRMWSMIQLGPYNILPGDSIRIVIAEIVDGVDYKQAIDPKNNPTNIINRDTRNAFFASADRAQQTFDNGFRHPDPSAAPDFIVDYNRESQSVANVISWTNEKEFYPDPDNGNLDLTGYIIYRSDFLPIGPWIPIDTILAGDINYLSGSNYRYVDSIVSIGQRYYYALTSFDTQGLETSIFANRLQIPFTATLPPKQNLDDILVVPNPFVIGEGFSQPGEQDKIQFVNLPNPCTIRIYTVRGDLVKTINVKEGDGAIVSWDQVTDYGQFVESGIYIFQAEYNGGTKIGKFAIVR</sequence>
<dbReference type="EMBL" id="DSVI01000004">
    <property type="protein sequence ID" value="HGT46627.1"/>
    <property type="molecule type" value="Genomic_DNA"/>
</dbReference>
<accession>A0A832DM37</accession>
<reference evidence="1" key="1">
    <citation type="journal article" date="2020" name="mSystems">
        <title>Genome- and Community-Level Interaction Insights into Carbon Utilization and Element Cycling Functions of Hydrothermarchaeota in Hydrothermal Sediment.</title>
        <authorList>
            <person name="Zhou Z."/>
            <person name="Liu Y."/>
            <person name="Xu W."/>
            <person name="Pan J."/>
            <person name="Luo Z.H."/>
            <person name="Li M."/>
        </authorList>
    </citation>
    <scope>NUCLEOTIDE SEQUENCE [LARGE SCALE GENOMIC DNA]</scope>
    <source>
        <strain evidence="1">SpSt-500</strain>
    </source>
</reference>
<evidence type="ECO:0000313" key="1">
    <source>
        <dbReference type="EMBL" id="HGT46627.1"/>
    </source>
</evidence>
<protein>
    <recommendedName>
        <fullName evidence="2">T9SS type A sorting domain-containing protein</fullName>
    </recommendedName>
</protein>
<gene>
    <name evidence="1" type="ORF">ENS56_01160</name>
</gene>
<dbReference type="InterPro" id="IPR013783">
    <property type="entry name" value="Ig-like_fold"/>
</dbReference>
<name>A0A832DM37_9BACT</name>
<dbReference type="AlphaFoldDB" id="A0A832DM37"/>
<comment type="caution">
    <text evidence="1">The sequence shown here is derived from an EMBL/GenBank/DDBJ whole genome shotgun (WGS) entry which is preliminary data.</text>
</comment>
<dbReference type="Gene3D" id="2.60.40.4070">
    <property type="match status" value="1"/>
</dbReference>
<dbReference type="Gene3D" id="2.60.40.10">
    <property type="entry name" value="Immunoglobulins"/>
    <property type="match status" value="1"/>
</dbReference>